<name>A0A8S5RCT5_9VIRU</name>
<protein>
    <submittedName>
        <fullName evidence="1">Uncharacterized protein</fullName>
    </submittedName>
</protein>
<evidence type="ECO:0000313" key="1">
    <source>
        <dbReference type="EMBL" id="DAE28905.1"/>
    </source>
</evidence>
<proteinExistence type="predicted"/>
<dbReference type="EMBL" id="BK059091">
    <property type="protein sequence ID" value="DAE28905.1"/>
    <property type="molecule type" value="Genomic_DNA"/>
</dbReference>
<reference evidence="1" key="1">
    <citation type="journal article" date="2021" name="Proc. Natl. Acad. Sci. U.S.A.">
        <title>A Catalog of Tens of Thousands of Viruses from Human Metagenomes Reveals Hidden Associations with Chronic Diseases.</title>
        <authorList>
            <person name="Tisza M.J."/>
            <person name="Buck C.B."/>
        </authorList>
    </citation>
    <scope>NUCLEOTIDE SEQUENCE</scope>
    <source>
        <strain evidence="1">CtmTa7</strain>
    </source>
</reference>
<accession>A0A8S5RCT5</accession>
<sequence>MPNNCKECDFYNATFLMCECNHKNKIMKDTYPTKPEWCPILPLFKESGGIEENHNGI</sequence>
<organism evidence="1">
    <name type="scientific">virus sp. ctmTa7</name>
    <dbReference type="NCBI Taxonomy" id="2828255"/>
    <lineage>
        <taxon>Viruses</taxon>
    </lineage>
</organism>